<gene>
    <name evidence="8" type="primary">rnc</name>
    <name evidence="11" type="ORF">CKO13_05465</name>
</gene>
<dbReference type="InterPro" id="IPR036389">
    <property type="entry name" value="RNase_III_sf"/>
</dbReference>
<dbReference type="CDD" id="cd10845">
    <property type="entry name" value="DSRM_RNAse_III_family"/>
    <property type="match status" value="1"/>
</dbReference>
<keyword evidence="12" id="KW-1185">Reference proteome</keyword>
<dbReference type="HAMAP" id="MF_00104">
    <property type="entry name" value="RNase_III"/>
    <property type="match status" value="1"/>
</dbReference>
<keyword evidence="8" id="KW-0699">rRNA-binding</keyword>
<dbReference type="PANTHER" id="PTHR11207:SF0">
    <property type="entry name" value="RIBONUCLEASE 3"/>
    <property type="match status" value="1"/>
</dbReference>
<organism evidence="11 12">
    <name type="scientific">Halorhodospira neutriphila</name>
    <dbReference type="NCBI Taxonomy" id="168379"/>
    <lineage>
        <taxon>Bacteria</taxon>
        <taxon>Pseudomonadati</taxon>
        <taxon>Pseudomonadota</taxon>
        <taxon>Gammaproteobacteria</taxon>
        <taxon>Chromatiales</taxon>
        <taxon>Ectothiorhodospiraceae</taxon>
        <taxon>Halorhodospira</taxon>
    </lineage>
</organism>
<feature type="binding site" evidence="8">
    <location>
        <position position="112"/>
    </location>
    <ligand>
        <name>Mg(2+)</name>
        <dbReference type="ChEBI" id="CHEBI:18420"/>
    </ligand>
</feature>
<dbReference type="PROSITE" id="PS50142">
    <property type="entry name" value="RNASE_3_2"/>
    <property type="match status" value="1"/>
</dbReference>
<dbReference type="SUPFAM" id="SSF54768">
    <property type="entry name" value="dsRNA-binding domain-like"/>
    <property type="match status" value="1"/>
</dbReference>
<dbReference type="SUPFAM" id="SSF69065">
    <property type="entry name" value="RNase III domain-like"/>
    <property type="match status" value="1"/>
</dbReference>
<reference evidence="11 12" key="1">
    <citation type="journal article" date="2020" name="Microorganisms">
        <title>Osmotic Adaptation and Compatible Solute Biosynthesis of Phototrophic Bacteria as Revealed from Genome Analyses.</title>
        <authorList>
            <person name="Imhoff J.F."/>
            <person name="Rahn T."/>
            <person name="Kunzel S."/>
            <person name="Keller A."/>
            <person name="Neulinger S.C."/>
        </authorList>
    </citation>
    <scope>NUCLEOTIDE SEQUENCE [LARGE SCALE GENOMIC DNA]</scope>
    <source>
        <strain evidence="11 12">DSM 15116</strain>
    </source>
</reference>
<proteinExistence type="inferred from homology"/>
<keyword evidence="8" id="KW-0963">Cytoplasm</keyword>
<comment type="catalytic activity">
    <reaction evidence="1 8">
        <text>Endonucleolytic cleavage to 5'-phosphomonoester.</text>
        <dbReference type="EC" id="3.1.26.3"/>
    </reaction>
</comment>
<comment type="caution">
    <text evidence="11">The sequence shown here is derived from an EMBL/GenBank/DDBJ whole genome shotgun (WGS) entry which is preliminary data.</text>
</comment>
<keyword evidence="3 8" id="KW-0507">mRNA processing</keyword>
<dbReference type="InterPro" id="IPR000999">
    <property type="entry name" value="RNase_III_dom"/>
</dbReference>
<feature type="binding site" evidence="8">
    <location>
        <position position="115"/>
    </location>
    <ligand>
        <name>Mg(2+)</name>
        <dbReference type="ChEBI" id="CHEBI:18420"/>
    </ligand>
</feature>
<dbReference type="RefSeq" id="WP_200257673.1">
    <property type="nucleotide sequence ID" value="NZ_NRSH01000045.1"/>
</dbReference>
<dbReference type="Pfam" id="PF14622">
    <property type="entry name" value="Ribonucleas_3_3"/>
    <property type="match status" value="1"/>
</dbReference>
<keyword evidence="7 8" id="KW-0694">RNA-binding</keyword>
<dbReference type="PROSITE" id="PS50137">
    <property type="entry name" value="DS_RBD"/>
    <property type="match status" value="1"/>
</dbReference>
<keyword evidence="8" id="KW-0460">Magnesium</keyword>
<feature type="active site" evidence="8">
    <location>
        <position position="43"/>
    </location>
</feature>
<evidence type="ECO:0000256" key="7">
    <source>
        <dbReference type="ARBA" id="ARBA00022884"/>
    </source>
</evidence>
<evidence type="ECO:0000256" key="5">
    <source>
        <dbReference type="ARBA" id="ARBA00022759"/>
    </source>
</evidence>
<dbReference type="SMART" id="SM00358">
    <property type="entry name" value="DSRM"/>
    <property type="match status" value="1"/>
</dbReference>
<comment type="subunit">
    <text evidence="8">Homodimer.</text>
</comment>
<feature type="domain" description="RNase III" evidence="10">
    <location>
        <begin position="4"/>
        <end position="126"/>
    </location>
</feature>
<dbReference type="CDD" id="cd00593">
    <property type="entry name" value="RIBOc"/>
    <property type="match status" value="1"/>
</dbReference>
<comment type="cofactor">
    <cofactor evidence="8">
        <name>Mg(2+)</name>
        <dbReference type="ChEBI" id="CHEBI:18420"/>
    </cofactor>
</comment>
<evidence type="ECO:0000256" key="1">
    <source>
        <dbReference type="ARBA" id="ARBA00000109"/>
    </source>
</evidence>
<evidence type="ECO:0000256" key="2">
    <source>
        <dbReference type="ARBA" id="ARBA00010183"/>
    </source>
</evidence>
<protein>
    <recommendedName>
        <fullName evidence="8">Ribonuclease 3</fullName>
        <ecNumber evidence="8">3.1.26.3</ecNumber>
    </recommendedName>
    <alternativeName>
        <fullName evidence="8">Ribonuclease III</fullName>
        <shortName evidence="8">RNase III</shortName>
    </alternativeName>
</protein>
<evidence type="ECO:0000256" key="4">
    <source>
        <dbReference type="ARBA" id="ARBA00022722"/>
    </source>
</evidence>
<evidence type="ECO:0000256" key="3">
    <source>
        <dbReference type="ARBA" id="ARBA00022664"/>
    </source>
</evidence>
<sequence length="228" mass="24905">MSDLEELQGSLGYRFHDPGRLQEALTHRSASSRHNERMEFLGDSVLNFVIADAIFRRRPGDSEGALSRLRASLVNRSSLAEIARQIGLGRHLRLGGGELKSGGHRRDSILADALEAVFGAVYLDSDFATAAATITGLYHARLESLPSEGVLKDPKTRLQEALQSIHRPLPAYRVLETQGQAHHQSFRVECRLGDSELATVGEAGSRRQAEQQAAAAMLAEIGAERRGE</sequence>
<feature type="domain" description="DRBM" evidence="9">
    <location>
        <begin position="153"/>
        <end position="223"/>
    </location>
</feature>
<feature type="active site" evidence="8">
    <location>
        <position position="115"/>
    </location>
</feature>
<dbReference type="InterPro" id="IPR011907">
    <property type="entry name" value="RNase_III"/>
</dbReference>
<keyword evidence="8" id="KW-0479">Metal-binding</keyword>
<evidence type="ECO:0000259" key="10">
    <source>
        <dbReference type="PROSITE" id="PS50142"/>
    </source>
</evidence>
<evidence type="ECO:0000313" key="11">
    <source>
        <dbReference type="EMBL" id="MBK1726476.1"/>
    </source>
</evidence>
<name>A0ABS1E7S2_9GAMM</name>
<accession>A0ABS1E7S2</accession>
<keyword evidence="5 8" id="KW-0255">Endonuclease</keyword>
<dbReference type="Proteomes" id="UP000738126">
    <property type="component" value="Unassembled WGS sequence"/>
</dbReference>
<dbReference type="InterPro" id="IPR014720">
    <property type="entry name" value="dsRBD_dom"/>
</dbReference>
<dbReference type="Pfam" id="PF00035">
    <property type="entry name" value="dsrm"/>
    <property type="match status" value="1"/>
</dbReference>
<evidence type="ECO:0000313" key="12">
    <source>
        <dbReference type="Proteomes" id="UP000738126"/>
    </source>
</evidence>
<dbReference type="PANTHER" id="PTHR11207">
    <property type="entry name" value="RIBONUCLEASE III"/>
    <property type="match status" value="1"/>
</dbReference>
<dbReference type="Gene3D" id="3.30.160.20">
    <property type="match status" value="1"/>
</dbReference>
<comment type="similarity">
    <text evidence="2">Belongs to the ribonuclease III family.</text>
</comment>
<keyword evidence="4 8" id="KW-0540">Nuclease</keyword>
<evidence type="ECO:0000256" key="6">
    <source>
        <dbReference type="ARBA" id="ARBA00022801"/>
    </source>
</evidence>
<dbReference type="NCBIfam" id="TIGR02191">
    <property type="entry name" value="RNaseIII"/>
    <property type="match status" value="1"/>
</dbReference>
<comment type="subcellular location">
    <subcellularLocation>
        <location evidence="8">Cytoplasm</location>
    </subcellularLocation>
</comment>
<feature type="binding site" evidence="8">
    <location>
        <position position="39"/>
    </location>
    <ligand>
        <name>Mg(2+)</name>
        <dbReference type="ChEBI" id="CHEBI:18420"/>
    </ligand>
</feature>
<keyword evidence="8" id="KW-0819">tRNA processing</keyword>
<evidence type="ECO:0000256" key="8">
    <source>
        <dbReference type="HAMAP-Rule" id="MF_00104"/>
    </source>
</evidence>
<comment type="function">
    <text evidence="8">Digests double-stranded RNA. Involved in the processing of primary rRNA transcript to yield the immediate precursors to the large and small rRNAs (23S and 16S). Processes some mRNAs, and tRNAs when they are encoded in the rRNA operon. Processes pre-crRNA and tracrRNA of type II CRISPR loci if present in the organism.</text>
</comment>
<keyword evidence="8" id="KW-0698">rRNA processing</keyword>
<keyword evidence="6 8" id="KW-0378">Hydrolase</keyword>
<dbReference type="EMBL" id="NRSH01000045">
    <property type="protein sequence ID" value="MBK1726476.1"/>
    <property type="molecule type" value="Genomic_DNA"/>
</dbReference>
<dbReference type="EC" id="3.1.26.3" evidence="8"/>
<dbReference type="Gene3D" id="1.10.1520.10">
    <property type="entry name" value="Ribonuclease III domain"/>
    <property type="match status" value="1"/>
</dbReference>
<evidence type="ECO:0000259" key="9">
    <source>
        <dbReference type="PROSITE" id="PS50137"/>
    </source>
</evidence>
<dbReference type="PROSITE" id="PS00517">
    <property type="entry name" value="RNASE_3_1"/>
    <property type="match status" value="1"/>
</dbReference>
<dbReference type="SMART" id="SM00535">
    <property type="entry name" value="RIBOc"/>
    <property type="match status" value="1"/>
</dbReference>